<sequence length="91" mass="9785">MCLPHESARDGDDLLRLTIDGAPVTMKLSIGRLSARLVADLPDRALDLLEIAALVYGADAAVSRGGSADQHMGAKWHRRFSVTVLVRDAAF</sequence>
<protein>
    <submittedName>
        <fullName evidence="1">Uncharacterized protein</fullName>
    </submittedName>
</protein>
<keyword evidence="2" id="KW-1185">Reference proteome</keyword>
<evidence type="ECO:0000313" key="2">
    <source>
        <dbReference type="Proteomes" id="UP000006833"/>
    </source>
</evidence>
<name>A8LMN4_DINSH</name>
<dbReference type="AlphaFoldDB" id="A8LMN4"/>
<dbReference type="HOGENOM" id="CLU_2422211_0_0_5"/>
<gene>
    <name evidence="1" type="ordered locus">Dshi_3226</name>
</gene>
<dbReference type="Proteomes" id="UP000006833">
    <property type="component" value="Chromosome"/>
</dbReference>
<dbReference type="EMBL" id="CP000830">
    <property type="protein sequence ID" value="ABV94959.1"/>
    <property type="molecule type" value="Genomic_DNA"/>
</dbReference>
<reference evidence="2" key="1">
    <citation type="journal article" date="2010" name="ISME J.">
        <title>The complete genome sequence of the algal symbiont Dinoroseobacter shibae: a hitchhiker's guide to life in the sea.</title>
        <authorList>
            <person name="Wagner-Dobler I."/>
            <person name="Ballhausen B."/>
            <person name="Berger M."/>
            <person name="Brinkhoff T."/>
            <person name="Buchholz I."/>
            <person name="Bunk B."/>
            <person name="Cypionka H."/>
            <person name="Daniel R."/>
            <person name="Drepper T."/>
            <person name="Gerdts G."/>
            <person name="Hahnke S."/>
            <person name="Han C."/>
            <person name="Jahn D."/>
            <person name="Kalhoefer D."/>
            <person name="Kiss H."/>
            <person name="Klenk H.P."/>
            <person name="Kyrpides N."/>
            <person name="Liebl W."/>
            <person name="Liesegang H."/>
            <person name="Meincke L."/>
            <person name="Pati A."/>
            <person name="Petersen J."/>
            <person name="Piekarski T."/>
            <person name="Pommerenke C."/>
            <person name="Pradella S."/>
            <person name="Pukall R."/>
            <person name="Rabus R."/>
            <person name="Stackebrandt E."/>
            <person name="Thole S."/>
            <person name="Thompson L."/>
            <person name="Tielen P."/>
            <person name="Tomasch J."/>
            <person name="von Jan M."/>
            <person name="Wanphrut N."/>
            <person name="Wichels A."/>
            <person name="Zech H."/>
            <person name="Simon M."/>
        </authorList>
    </citation>
    <scope>NUCLEOTIDE SEQUENCE [LARGE SCALE GENOMIC DNA]</scope>
    <source>
        <strain evidence="2">DSM 16493 / NCIMB 14021 / DFL 12</strain>
    </source>
</reference>
<accession>A8LMN4</accession>
<organism evidence="1 2">
    <name type="scientific">Dinoroseobacter shibae (strain DSM 16493 / NCIMB 14021 / DFL 12)</name>
    <dbReference type="NCBI Taxonomy" id="398580"/>
    <lineage>
        <taxon>Bacteria</taxon>
        <taxon>Pseudomonadati</taxon>
        <taxon>Pseudomonadota</taxon>
        <taxon>Alphaproteobacteria</taxon>
        <taxon>Rhodobacterales</taxon>
        <taxon>Roseobacteraceae</taxon>
        <taxon>Dinoroseobacter</taxon>
    </lineage>
</organism>
<dbReference type="KEGG" id="dsh:Dshi_3226"/>
<dbReference type="eggNOG" id="COG0603">
    <property type="taxonomic scope" value="Bacteria"/>
</dbReference>
<dbReference type="STRING" id="398580.Dshi_3226"/>
<evidence type="ECO:0000313" key="1">
    <source>
        <dbReference type="EMBL" id="ABV94959.1"/>
    </source>
</evidence>
<proteinExistence type="predicted"/>